<gene>
    <name evidence="3" type="ORF">B0J15DRAFT_538546</name>
</gene>
<dbReference type="AlphaFoldDB" id="A0A9P9GCW8"/>
<dbReference type="Pfam" id="PF20516">
    <property type="entry name" value="PDDEXK_12"/>
    <property type="match status" value="1"/>
</dbReference>
<feature type="region of interest" description="Disordered" evidence="1">
    <location>
        <begin position="1"/>
        <end position="106"/>
    </location>
</feature>
<protein>
    <recommendedName>
        <fullName evidence="2">PD-(D/E)XK nuclease-like domain-containing protein</fullName>
    </recommendedName>
</protein>
<sequence length="367" mass="40952">MSGHLATTWLDTVLSDRDNHPDPVVADSSPPPKRRRLQPSTPESPTARTDDGTPVASGIERPTHHLPDTHEEPQTGSHSNDREQTAPIESSSPSPTLPREDDESDLSDNSWIAQIRQFSNGIGILPTSARRRFNKLKDEGMEWARQGSKSNKYYCKERQDLGEIVSPEEVRKIRANMDMGVNSRVLALAFERPDGYLTMSNSLQISMASISDKFNAGFGDKGMADFCIYLHLDSKLYAKERNEIDRLYESPAGTKINHTNFEPLTHFPLALSINTGGDILDLGTWESARWACLQNLMKVCTVGAWEGDPKPSLPEFLPAILVEDDEWNLVVTTHERKNTTIWHQIKIGSTSGMQERVGRGCLLAMAQ</sequence>
<feature type="compositionally biased region" description="Basic and acidic residues" evidence="1">
    <location>
        <begin position="61"/>
        <end position="84"/>
    </location>
</feature>
<evidence type="ECO:0000313" key="3">
    <source>
        <dbReference type="EMBL" id="KAH7237213.1"/>
    </source>
</evidence>
<evidence type="ECO:0000313" key="4">
    <source>
        <dbReference type="Proteomes" id="UP000736672"/>
    </source>
</evidence>
<keyword evidence="4" id="KW-1185">Reference proteome</keyword>
<dbReference type="EMBL" id="JAGTJS010000023">
    <property type="protein sequence ID" value="KAH7237213.1"/>
    <property type="molecule type" value="Genomic_DNA"/>
</dbReference>
<dbReference type="Proteomes" id="UP000736672">
    <property type="component" value="Unassembled WGS sequence"/>
</dbReference>
<evidence type="ECO:0000256" key="1">
    <source>
        <dbReference type="SAM" id="MobiDB-lite"/>
    </source>
</evidence>
<accession>A0A9P9GCW8</accession>
<reference evidence="3" key="1">
    <citation type="journal article" date="2021" name="Nat. Commun.">
        <title>Genetic determinants of endophytism in the Arabidopsis root mycobiome.</title>
        <authorList>
            <person name="Mesny F."/>
            <person name="Miyauchi S."/>
            <person name="Thiergart T."/>
            <person name="Pickel B."/>
            <person name="Atanasova L."/>
            <person name="Karlsson M."/>
            <person name="Huettel B."/>
            <person name="Barry K.W."/>
            <person name="Haridas S."/>
            <person name="Chen C."/>
            <person name="Bauer D."/>
            <person name="Andreopoulos W."/>
            <person name="Pangilinan J."/>
            <person name="LaButti K."/>
            <person name="Riley R."/>
            <person name="Lipzen A."/>
            <person name="Clum A."/>
            <person name="Drula E."/>
            <person name="Henrissat B."/>
            <person name="Kohler A."/>
            <person name="Grigoriev I.V."/>
            <person name="Martin F.M."/>
            <person name="Hacquard S."/>
        </authorList>
    </citation>
    <scope>NUCLEOTIDE SEQUENCE</scope>
    <source>
        <strain evidence="3">FSSC 5 MPI-SDFR-AT-0091</strain>
    </source>
</reference>
<dbReference type="OrthoDB" id="5089856at2759"/>
<organism evidence="3 4">
    <name type="scientific">Fusarium solani</name>
    <name type="common">Filamentous fungus</name>
    <dbReference type="NCBI Taxonomy" id="169388"/>
    <lineage>
        <taxon>Eukaryota</taxon>
        <taxon>Fungi</taxon>
        <taxon>Dikarya</taxon>
        <taxon>Ascomycota</taxon>
        <taxon>Pezizomycotina</taxon>
        <taxon>Sordariomycetes</taxon>
        <taxon>Hypocreomycetidae</taxon>
        <taxon>Hypocreales</taxon>
        <taxon>Nectriaceae</taxon>
        <taxon>Fusarium</taxon>
        <taxon>Fusarium solani species complex</taxon>
    </lineage>
</organism>
<feature type="compositionally biased region" description="Polar residues" evidence="1">
    <location>
        <begin position="38"/>
        <end position="47"/>
    </location>
</feature>
<proteinExistence type="predicted"/>
<evidence type="ECO:0000259" key="2">
    <source>
        <dbReference type="Pfam" id="PF20516"/>
    </source>
</evidence>
<name>A0A9P9GCW8_FUSSL</name>
<dbReference type="InterPro" id="IPR046797">
    <property type="entry name" value="PDDEXK_12"/>
</dbReference>
<comment type="caution">
    <text evidence="3">The sequence shown here is derived from an EMBL/GenBank/DDBJ whole genome shotgun (WGS) entry which is preliminary data.</text>
</comment>
<feature type="domain" description="PD-(D/E)XK nuclease-like" evidence="2">
    <location>
        <begin position="179"/>
        <end position="351"/>
    </location>
</feature>